<accession>A0ACA9M386</accession>
<protein>
    <submittedName>
        <fullName evidence="1">29282_t:CDS:1</fullName>
    </submittedName>
</protein>
<name>A0ACA9M386_9GLOM</name>
<keyword evidence="2" id="KW-1185">Reference proteome</keyword>
<gene>
    <name evidence="1" type="ORF">RPERSI_LOCUS4209</name>
</gene>
<reference evidence="1" key="1">
    <citation type="submission" date="2021-06" db="EMBL/GenBank/DDBJ databases">
        <authorList>
            <person name="Kallberg Y."/>
            <person name="Tangrot J."/>
            <person name="Rosling A."/>
        </authorList>
    </citation>
    <scope>NUCLEOTIDE SEQUENCE</scope>
    <source>
        <strain evidence="1">MA461A</strain>
    </source>
</reference>
<comment type="caution">
    <text evidence="1">The sequence shown here is derived from an EMBL/GenBank/DDBJ whole genome shotgun (WGS) entry which is preliminary data.</text>
</comment>
<sequence length="174" mass="20369">MPIRKRKVNKVSQNQKGRATSLVQQKVKPQLSGKFHGSQRLIKKYSFADLERLIKQAQQAKKKGRAKLLANQQKYRLKKQAALRVQQAKAASREQKTQRLKQIYSYFQKELNKQDPKQSPYYSPHLDLPPHLAQEFGSKYTVYKLNKQGSSYLLKQTNQAYQEELTSQSNQIRY</sequence>
<proteinExistence type="predicted"/>
<dbReference type="Proteomes" id="UP000789920">
    <property type="component" value="Unassembled WGS sequence"/>
</dbReference>
<dbReference type="EMBL" id="CAJVQC010005685">
    <property type="protein sequence ID" value="CAG8557261.1"/>
    <property type="molecule type" value="Genomic_DNA"/>
</dbReference>
<evidence type="ECO:0000313" key="1">
    <source>
        <dbReference type="EMBL" id="CAG8557261.1"/>
    </source>
</evidence>
<organism evidence="1 2">
    <name type="scientific">Racocetra persica</name>
    <dbReference type="NCBI Taxonomy" id="160502"/>
    <lineage>
        <taxon>Eukaryota</taxon>
        <taxon>Fungi</taxon>
        <taxon>Fungi incertae sedis</taxon>
        <taxon>Mucoromycota</taxon>
        <taxon>Glomeromycotina</taxon>
        <taxon>Glomeromycetes</taxon>
        <taxon>Diversisporales</taxon>
        <taxon>Gigasporaceae</taxon>
        <taxon>Racocetra</taxon>
    </lineage>
</organism>
<evidence type="ECO:0000313" key="2">
    <source>
        <dbReference type="Proteomes" id="UP000789920"/>
    </source>
</evidence>